<dbReference type="EMBL" id="FXTI01000001">
    <property type="protein sequence ID" value="SMO43177.1"/>
    <property type="molecule type" value="Genomic_DNA"/>
</dbReference>
<feature type="binding site" evidence="1">
    <location>
        <position position="12"/>
    </location>
    <ligand>
        <name>substrate</name>
    </ligand>
</feature>
<dbReference type="InterPro" id="IPR004363">
    <property type="entry name" value="Methylgl_synth"/>
</dbReference>
<dbReference type="GO" id="GO:0019242">
    <property type="term" value="P:methylglyoxal biosynthetic process"/>
    <property type="evidence" value="ECO:0007669"/>
    <property type="project" value="UniProtKB-UniRule"/>
</dbReference>
<feature type="binding site" evidence="1">
    <location>
        <begin position="34"/>
        <end position="37"/>
    </location>
    <ligand>
        <name>substrate</name>
    </ligand>
</feature>
<dbReference type="PANTHER" id="PTHR30492:SF0">
    <property type="entry name" value="METHYLGLYOXAL SYNTHASE"/>
    <property type="match status" value="1"/>
</dbReference>
<comment type="similarity">
    <text evidence="1">Belongs to the methylglyoxal synthase family.</text>
</comment>
<dbReference type="Proteomes" id="UP000315636">
    <property type="component" value="Unassembled WGS sequence"/>
</dbReference>
<accession>A0A521B7U7</accession>
<dbReference type="Gene3D" id="3.40.50.1380">
    <property type="entry name" value="Methylglyoxal synthase-like domain"/>
    <property type="match status" value="1"/>
</dbReference>
<dbReference type="HAMAP" id="MF_00549">
    <property type="entry name" value="Methylglyoxal_synth"/>
    <property type="match status" value="1"/>
</dbReference>
<dbReference type="InterPro" id="IPR036914">
    <property type="entry name" value="MGS-like_dom_sf"/>
</dbReference>
<feature type="binding site" evidence="1">
    <location>
        <begin position="54"/>
        <end position="55"/>
    </location>
    <ligand>
        <name>substrate</name>
    </ligand>
</feature>
<keyword evidence="5" id="KW-1185">Reference proteome</keyword>
<comment type="catalytic activity">
    <reaction evidence="1">
        <text>dihydroxyacetone phosphate = methylglyoxal + phosphate</text>
        <dbReference type="Rhea" id="RHEA:17937"/>
        <dbReference type="ChEBI" id="CHEBI:17158"/>
        <dbReference type="ChEBI" id="CHEBI:43474"/>
        <dbReference type="ChEBI" id="CHEBI:57642"/>
        <dbReference type="EC" id="4.2.3.3"/>
    </reaction>
</comment>
<evidence type="ECO:0000313" key="5">
    <source>
        <dbReference type="Proteomes" id="UP000315636"/>
    </source>
</evidence>
<dbReference type="RefSeq" id="WP_142504250.1">
    <property type="nucleotide sequence ID" value="NZ_FXTI01000001.1"/>
</dbReference>
<evidence type="ECO:0000256" key="2">
    <source>
        <dbReference type="PIRSR" id="PIRSR006614-1"/>
    </source>
</evidence>
<dbReference type="PROSITE" id="PS51855">
    <property type="entry name" value="MGS"/>
    <property type="match status" value="1"/>
</dbReference>
<feature type="domain" description="MGS-like" evidence="3">
    <location>
        <begin position="1"/>
        <end position="136"/>
    </location>
</feature>
<sequence>MNIALIAHDNLKKDMVQFAIAYQPLLRKHTLYATGTTGKKIVEATGLTVHRFLSGPMGGDQQIGALLAENRMDCIIFLRDPLQAQPHEPDILALLRLADVHHVPVATNIAAAEIFIRSFEQGNFQWRQLIHSRKEE</sequence>
<protein>
    <recommendedName>
        <fullName evidence="1">Methylglyoxal synthase</fullName>
        <shortName evidence="1">MGS</shortName>
        <ecNumber evidence="1">4.2.3.3</ecNumber>
    </recommendedName>
</protein>
<reference evidence="4 5" key="1">
    <citation type="submission" date="2017-05" db="EMBL/GenBank/DDBJ databases">
        <authorList>
            <person name="Varghese N."/>
            <person name="Submissions S."/>
        </authorList>
    </citation>
    <scope>NUCLEOTIDE SEQUENCE [LARGE SCALE GENOMIC DNA]</scope>
    <source>
        <strain evidence="4 5">DSM 45474</strain>
    </source>
</reference>
<dbReference type="PANTHER" id="PTHR30492">
    <property type="entry name" value="METHYLGLYOXAL SYNTHASE"/>
    <property type="match status" value="1"/>
</dbReference>
<dbReference type="InterPro" id="IPR018148">
    <property type="entry name" value="Methylglyoxal_synth_AS"/>
</dbReference>
<dbReference type="OrthoDB" id="9787147at2"/>
<dbReference type="AlphaFoldDB" id="A0A521B7U7"/>
<feature type="binding site" evidence="1">
    <location>
        <position position="8"/>
    </location>
    <ligand>
        <name>substrate</name>
    </ligand>
</feature>
<dbReference type="GO" id="GO:0008929">
    <property type="term" value="F:methylglyoxal synthase activity"/>
    <property type="evidence" value="ECO:0007669"/>
    <property type="project" value="UniProtKB-UniRule"/>
</dbReference>
<dbReference type="PROSITE" id="PS01335">
    <property type="entry name" value="METHYLGLYOXAL_SYNTH"/>
    <property type="match status" value="1"/>
</dbReference>
<dbReference type="Pfam" id="PF02142">
    <property type="entry name" value="MGS"/>
    <property type="match status" value="1"/>
</dbReference>
<proteinExistence type="inferred from homology"/>
<comment type="function">
    <text evidence="1">Catalyzes the formation of methylglyoxal from dihydroxyacetone phosphate.</text>
</comment>
<dbReference type="SMART" id="SM00851">
    <property type="entry name" value="MGS"/>
    <property type="match status" value="1"/>
</dbReference>
<dbReference type="SUPFAM" id="SSF52335">
    <property type="entry name" value="Methylglyoxal synthase-like"/>
    <property type="match status" value="1"/>
</dbReference>
<dbReference type="NCBIfam" id="TIGR00160">
    <property type="entry name" value="MGSA"/>
    <property type="match status" value="1"/>
</dbReference>
<feature type="binding site" evidence="1">
    <location>
        <position position="87"/>
    </location>
    <ligand>
        <name>substrate</name>
    </ligand>
</feature>
<evidence type="ECO:0000313" key="4">
    <source>
        <dbReference type="EMBL" id="SMO43177.1"/>
    </source>
</evidence>
<dbReference type="GO" id="GO:0005829">
    <property type="term" value="C:cytosol"/>
    <property type="evidence" value="ECO:0007669"/>
    <property type="project" value="TreeGrafter"/>
</dbReference>
<feature type="active site" description="Proton donor/acceptor" evidence="1 2">
    <location>
        <position position="60"/>
    </location>
</feature>
<dbReference type="PIRSF" id="PIRSF006614">
    <property type="entry name" value="Methylglyox_syn"/>
    <property type="match status" value="1"/>
</dbReference>
<organism evidence="4 5">
    <name type="scientific">Melghirimyces algeriensis</name>
    <dbReference type="NCBI Taxonomy" id="910412"/>
    <lineage>
        <taxon>Bacteria</taxon>
        <taxon>Bacillati</taxon>
        <taxon>Bacillota</taxon>
        <taxon>Bacilli</taxon>
        <taxon>Bacillales</taxon>
        <taxon>Thermoactinomycetaceae</taxon>
        <taxon>Melghirimyces</taxon>
    </lineage>
</organism>
<dbReference type="CDD" id="cd01422">
    <property type="entry name" value="MGS"/>
    <property type="match status" value="1"/>
</dbReference>
<name>A0A521B7U7_9BACL</name>
<gene>
    <name evidence="1" type="primary">mgsA</name>
    <name evidence="4" type="ORF">SAMN06264849_101597</name>
</gene>
<dbReference type="InterPro" id="IPR011607">
    <property type="entry name" value="MGS-like_dom"/>
</dbReference>
<dbReference type="NCBIfam" id="NF003559">
    <property type="entry name" value="PRK05234.1"/>
    <property type="match status" value="1"/>
</dbReference>
<evidence type="ECO:0000256" key="1">
    <source>
        <dbReference type="HAMAP-Rule" id="MF_00549"/>
    </source>
</evidence>
<keyword evidence="1" id="KW-0456">Lyase</keyword>
<evidence type="ECO:0000259" key="3">
    <source>
        <dbReference type="PROSITE" id="PS51855"/>
    </source>
</evidence>
<dbReference type="EC" id="4.2.3.3" evidence="1"/>